<name>A0A2U1PZ20_ARTAN</name>
<accession>A0A2U1PZ20</accession>
<reference evidence="1 2" key="1">
    <citation type="journal article" date="2018" name="Mol. Plant">
        <title>The genome of Artemisia annua provides insight into the evolution of Asteraceae family and artemisinin biosynthesis.</title>
        <authorList>
            <person name="Shen Q."/>
            <person name="Zhang L."/>
            <person name="Liao Z."/>
            <person name="Wang S."/>
            <person name="Yan T."/>
            <person name="Shi P."/>
            <person name="Liu M."/>
            <person name="Fu X."/>
            <person name="Pan Q."/>
            <person name="Wang Y."/>
            <person name="Lv Z."/>
            <person name="Lu X."/>
            <person name="Zhang F."/>
            <person name="Jiang W."/>
            <person name="Ma Y."/>
            <person name="Chen M."/>
            <person name="Hao X."/>
            <person name="Li L."/>
            <person name="Tang Y."/>
            <person name="Lv G."/>
            <person name="Zhou Y."/>
            <person name="Sun X."/>
            <person name="Brodelius P.E."/>
            <person name="Rose J.K.C."/>
            <person name="Tang K."/>
        </authorList>
    </citation>
    <scope>NUCLEOTIDE SEQUENCE [LARGE SCALE GENOMIC DNA]</scope>
    <source>
        <strain evidence="2">cv. Huhao1</strain>
        <tissue evidence="1">Leaf</tissue>
    </source>
</reference>
<evidence type="ECO:0000313" key="1">
    <source>
        <dbReference type="EMBL" id="PWA91034.1"/>
    </source>
</evidence>
<keyword evidence="2" id="KW-1185">Reference proteome</keyword>
<protein>
    <submittedName>
        <fullName evidence="1">Putative E3 ubiquitin-protein ligase ARI1</fullName>
    </submittedName>
</protein>
<dbReference type="Proteomes" id="UP000245207">
    <property type="component" value="Unassembled WGS sequence"/>
</dbReference>
<dbReference type="STRING" id="35608.A0A2U1PZ20"/>
<comment type="caution">
    <text evidence="1">The sequence shown here is derived from an EMBL/GenBank/DDBJ whole genome shotgun (WGS) entry which is preliminary data.</text>
</comment>
<dbReference type="OrthoDB" id="10009520at2759"/>
<dbReference type="EMBL" id="PKPP01000579">
    <property type="protein sequence ID" value="PWA91034.1"/>
    <property type="molecule type" value="Genomic_DNA"/>
</dbReference>
<organism evidence="1 2">
    <name type="scientific">Artemisia annua</name>
    <name type="common">Sweet wormwood</name>
    <dbReference type="NCBI Taxonomy" id="35608"/>
    <lineage>
        <taxon>Eukaryota</taxon>
        <taxon>Viridiplantae</taxon>
        <taxon>Streptophyta</taxon>
        <taxon>Embryophyta</taxon>
        <taxon>Tracheophyta</taxon>
        <taxon>Spermatophyta</taxon>
        <taxon>Magnoliopsida</taxon>
        <taxon>eudicotyledons</taxon>
        <taxon>Gunneridae</taxon>
        <taxon>Pentapetalae</taxon>
        <taxon>asterids</taxon>
        <taxon>campanulids</taxon>
        <taxon>Asterales</taxon>
        <taxon>Asteraceae</taxon>
        <taxon>Asteroideae</taxon>
        <taxon>Anthemideae</taxon>
        <taxon>Artemisiinae</taxon>
        <taxon>Artemisia</taxon>
    </lineage>
</organism>
<proteinExistence type="predicted"/>
<dbReference type="AlphaFoldDB" id="A0A2U1PZ20"/>
<sequence length="100" mass="11547">MDNDYRGSSGEKEEDDILSSKSEYLTRHSLVKVITKESLLAAERKDLCRVMESLSLREHHSRTLLIHYHWDIEMLFSVLEEKGKARLLEEAGGEGELNQD</sequence>
<gene>
    <name evidence="1" type="ORF">CTI12_AA034110</name>
</gene>
<evidence type="ECO:0000313" key="2">
    <source>
        <dbReference type="Proteomes" id="UP000245207"/>
    </source>
</evidence>